<feature type="compositionally biased region" description="Acidic residues" evidence="1">
    <location>
        <begin position="188"/>
        <end position="201"/>
    </location>
</feature>
<feature type="compositionally biased region" description="Polar residues" evidence="1">
    <location>
        <begin position="58"/>
        <end position="72"/>
    </location>
</feature>
<feature type="compositionally biased region" description="Basic and acidic residues" evidence="1">
    <location>
        <begin position="202"/>
        <end position="215"/>
    </location>
</feature>
<dbReference type="EMBL" id="NEVH01005290">
    <property type="protein sequence ID" value="PNF38890.1"/>
    <property type="molecule type" value="Genomic_DNA"/>
</dbReference>
<sequence length="241" mass="26867">MNEPEHRQEESDNRTFPYKLRHQESGEKAWWLSSRGDVPEGIKRFDSNCSLSECLKSSEGNQDNVESSPSGNSEEDFSEDNNKDKEKAHGNGVPKFPLVLPSTASGGNISESRGEKKTGRSSPYDNIEEPERKAPKIQATKSRPKHLPLFIGNHTNIDDILGTAAALVNPVMGLSRLCKKRDIRDEVSSNEEDSGEEFSDLEEVHPGQVRIHDSTAKTPQIQRRLNVTDATARRRSSGMIK</sequence>
<evidence type="ECO:0000313" key="2">
    <source>
        <dbReference type="EMBL" id="PNF38890.1"/>
    </source>
</evidence>
<protein>
    <submittedName>
        <fullName evidence="2">Uncharacterized protein</fullName>
    </submittedName>
</protein>
<name>A0A2J7RDI6_9NEOP</name>
<feature type="compositionally biased region" description="Basic and acidic residues" evidence="1">
    <location>
        <begin position="80"/>
        <end position="89"/>
    </location>
</feature>
<feature type="non-terminal residue" evidence="2">
    <location>
        <position position="241"/>
    </location>
</feature>
<gene>
    <name evidence="2" type="ORF">B7P43_G09911</name>
</gene>
<feature type="compositionally biased region" description="Basic and acidic residues" evidence="1">
    <location>
        <begin position="1"/>
        <end position="13"/>
    </location>
</feature>
<comment type="caution">
    <text evidence="2">The sequence shown here is derived from an EMBL/GenBank/DDBJ whole genome shotgun (WGS) entry which is preliminary data.</text>
</comment>
<evidence type="ECO:0000256" key="1">
    <source>
        <dbReference type="SAM" id="MobiDB-lite"/>
    </source>
</evidence>
<proteinExistence type="predicted"/>
<reference evidence="2 3" key="1">
    <citation type="submission" date="2017-12" db="EMBL/GenBank/DDBJ databases">
        <title>Hemimetabolous genomes reveal molecular basis of termite eusociality.</title>
        <authorList>
            <person name="Harrison M.C."/>
            <person name="Jongepier E."/>
            <person name="Robertson H.M."/>
            <person name="Arning N."/>
            <person name="Bitard-Feildel T."/>
            <person name="Chao H."/>
            <person name="Childers C.P."/>
            <person name="Dinh H."/>
            <person name="Doddapaneni H."/>
            <person name="Dugan S."/>
            <person name="Gowin J."/>
            <person name="Greiner C."/>
            <person name="Han Y."/>
            <person name="Hu H."/>
            <person name="Hughes D.S.T."/>
            <person name="Huylmans A.-K."/>
            <person name="Kemena C."/>
            <person name="Kremer L.P.M."/>
            <person name="Lee S.L."/>
            <person name="Lopez-Ezquerra A."/>
            <person name="Mallet L."/>
            <person name="Monroy-Kuhn J.M."/>
            <person name="Moser A."/>
            <person name="Murali S.C."/>
            <person name="Muzny D.M."/>
            <person name="Otani S."/>
            <person name="Piulachs M.-D."/>
            <person name="Poelchau M."/>
            <person name="Qu J."/>
            <person name="Schaub F."/>
            <person name="Wada-Katsumata A."/>
            <person name="Worley K.C."/>
            <person name="Xie Q."/>
            <person name="Ylla G."/>
            <person name="Poulsen M."/>
            <person name="Gibbs R.A."/>
            <person name="Schal C."/>
            <person name="Richards S."/>
            <person name="Belles X."/>
            <person name="Korb J."/>
            <person name="Bornberg-Bauer E."/>
        </authorList>
    </citation>
    <scope>NUCLEOTIDE SEQUENCE [LARGE SCALE GENOMIC DNA]</scope>
    <source>
        <tissue evidence="2">Whole body</tissue>
    </source>
</reference>
<evidence type="ECO:0000313" key="3">
    <source>
        <dbReference type="Proteomes" id="UP000235965"/>
    </source>
</evidence>
<feature type="compositionally biased region" description="Polar residues" evidence="1">
    <location>
        <begin position="216"/>
        <end position="229"/>
    </location>
</feature>
<accession>A0A2J7RDI6</accession>
<feature type="compositionally biased region" description="Polar residues" evidence="1">
    <location>
        <begin position="102"/>
        <end position="111"/>
    </location>
</feature>
<feature type="region of interest" description="Disordered" evidence="1">
    <location>
        <begin position="184"/>
        <end position="241"/>
    </location>
</feature>
<organism evidence="2 3">
    <name type="scientific">Cryptotermes secundus</name>
    <dbReference type="NCBI Taxonomy" id="105785"/>
    <lineage>
        <taxon>Eukaryota</taxon>
        <taxon>Metazoa</taxon>
        <taxon>Ecdysozoa</taxon>
        <taxon>Arthropoda</taxon>
        <taxon>Hexapoda</taxon>
        <taxon>Insecta</taxon>
        <taxon>Pterygota</taxon>
        <taxon>Neoptera</taxon>
        <taxon>Polyneoptera</taxon>
        <taxon>Dictyoptera</taxon>
        <taxon>Blattodea</taxon>
        <taxon>Blattoidea</taxon>
        <taxon>Termitoidae</taxon>
        <taxon>Kalotermitidae</taxon>
        <taxon>Cryptotermitinae</taxon>
        <taxon>Cryptotermes</taxon>
    </lineage>
</organism>
<dbReference type="Proteomes" id="UP000235965">
    <property type="component" value="Unassembled WGS sequence"/>
</dbReference>
<dbReference type="OrthoDB" id="9806920at2759"/>
<feature type="region of interest" description="Disordered" evidence="1">
    <location>
        <begin position="54"/>
        <end position="141"/>
    </location>
</feature>
<feature type="region of interest" description="Disordered" evidence="1">
    <location>
        <begin position="1"/>
        <end position="28"/>
    </location>
</feature>
<dbReference type="AlphaFoldDB" id="A0A2J7RDI6"/>
<keyword evidence="3" id="KW-1185">Reference proteome</keyword>